<feature type="region of interest" description="Disordered" evidence="1">
    <location>
        <begin position="34"/>
        <end position="55"/>
    </location>
</feature>
<proteinExistence type="predicted"/>
<keyword evidence="6" id="KW-1185">Reference proteome</keyword>
<gene>
    <name evidence="3" type="ORF">GPM918_LOCUS11798</name>
    <name evidence="2" type="ORF">OVA965_LOCUS2563</name>
    <name evidence="5" type="ORF">SRO942_LOCUS11794</name>
    <name evidence="4" type="ORF">TMI583_LOCUS2563</name>
</gene>
<dbReference type="EMBL" id="CAJNOQ010002503">
    <property type="protein sequence ID" value="CAF0961890.1"/>
    <property type="molecule type" value="Genomic_DNA"/>
</dbReference>
<feature type="compositionally biased region" description="Polar residues" evidence="1">
    <location>
        <begin position="34"/>
        <end position="48"/>
    </location>
</feature>
<evidence type="ECO:0000313" key="3">
    <source>
        <dbReference type="EMBL" id="CAF0961890.1"/>
    </source>
</evidence>
<dbReference type="AlphaFoldDB" id="A0A814E216"/>
<feature type="compositionally biased region" description="Basic and acidic residues" evidence="1">
    <location>
        <begin position="178"/>
        <end position="187"/>
    </location>
</feature>
<evidence type="ECO:0000313" key="4">
    <source>
        <dbReference type="EMBL" id="CAF3541050.1"/>
    </source>
</evidence>
<feature type="compositionally biased region" description="Basic residues" evidence="1">
    <location>
        <begin position="101"/>
        <end position="113"/>
    </location>
</feature>
<dbReference type="EMBL" id="CAJOBC010002502">
    <property type="protein sequence ID" value="CAF3736240.1"/>
    <property type="molecule type" value="Genomic_DNA"/>
</dbReference>
<evidence type="ECO:0000256" key="1">
    <source>
        <dbReference type="SAM" id="MobiDB-lite"/>
    </source>
</evidence>
<feature type="region of interest" description="Disordered" evidence="1">
    <location>
        <begin position="92"/>
        <end position="121"/>
    </location>
</feature>
<organism evidence="3 6">
    <name type="scientific">Didymodactylos carnosus</name>
    <dbReference type="NCBI Taxonomy" id="1234261"/>
    <lineage>
        <taxon>Eukaryota</taxon>
        <taxon>Metazoa</taxon>
        <taxon>Spiralia</taxon>
        <taxon>Gnathifera</taxon>
        <taxon>Rotifera</taxon>
        <taxon>Eurotatoria</taxon>
        <taxon>Bdelloidea</taxon>
        <taxon>Philodinida</taxon>
        <taxon>Philodinidae</taxon>
        <taxon>Didymodactylos</taxon>
    </lineage>
</organism>
<accession>A0A814E216</accession>
<dbReference type="EMBL" id="CAJOBA010000555">
    <property type="protein sequence ID" value="CAF3541050.1"/>
    <property type="molecule type" value="Genomic_DNA"/>
</dbReference>
<feature type="region of interest" description="Disordered" evidence="1">
    <location>
        <begin position="176"/>
        <end position="276"/>
    </location>
</feature>
<dbReference type="Proteomes" id="UP000681722">
    <property type="component" value="Unassembled WGS sequence"/>
</dbReference>
<name>A0A814E216_9BILA</name>
<feature type="compositionally biased region" description="Polar residues" evidence="1">
    <location>
        <begin position="265"/>
        <end position="274"/>
    </location>
</feature>
<dbReference type="Proteomes" id="UP000682733">
    <property type="component" value="Unassembled WGS sequence"/>
</dbReference>
<feature type="compositionally biased region" description="Polar residues" evidence="1">
    <location>
        <begin position="188"/>
        <end position="255"/>
    </location>
</feature>
<reference evidence="3" key="1">
    <citation type="submission" date="2021-02" db="EMBL/GenBank/DDBJ databases">
        <authorList>
            <person name="Nowell W R."/>
        </authorList>
    </citation>
    <scope>NUCLEOTIDE SEQUENCE</scope>
</reference>
<comment type="caution">
    <text evidence="3">The sequence shown here is derived from an EMBL/GenBank/DDBJ whole genome shotgun (WGS) entry which is preliminary data.</text>
</comment>
<dbReference type="Proteomes" id="UP000663829">
    <property type="component" value="Unassembled WGS sequence"/>
</dbReference>
<evidence type="ECO:0000313" key="2">
    <source>
        <dbReference type="EMBL" id="CAF0761254.1"/>
    </source>
</evidence>
<sequence>MNEEPVTFDSSVDFSIRKETASVVTTTPLSLQESTDVNQKDLNISSSSGNGGHPTSFYQSSSDYYVSGYQDPLFFFQQPLYYRQVPLMDIQGKQQKLPRSSNKKKCKQSSNKRKNLEVVTRSNTKKVNISQKKRAISLTQKKNNNFTKMGKSTISTRQMSLRSGAKRHLVNYQIQSRNKNEKQKWKAETSSNRVKPIQQKPSRTTTKKINYTNNRAVSTTSKSLLRSSPSTTHRYVRHSQMQNVSDKNRSRSSIRSAKLKKENLASESPKNTNLEQKDACLQLNATVTPQNTFATKRKNEEASIKQNIDISLSDYNISEPKVPSSIIVKSKNDQKYLVIDTKTNLKRNKKFFINERKLSNRLHPILKGRNKRRLNVRTQNVPMHRVKKLSRNIRGTILTTKLKKHHDQRSTFSFPRCTSHTLITTAPLTNYLSTSHPNLIGDGIHMYQHKSNPSFSLFSTENNKKQTSSPFITSKNSARLTSKNNNRTTLSSISIKSTRVQNKGAKHSNSILSAFNNKQNLESLKSTRNKKRKQ</sequence>
<evidence type="ECO:0000313" key="5">
    <source>
        <dbReference type="EMBL" id="CAF3736240.1"/>
    </source>
</evidence>
<dbReference type="EMBL" id="CAJNOK010000555">
    <property type="protein sequence ID" value="CAF0761254.1"/>
    <property type="molecule type" value="Genomic_DNA"/>
</dbReference>
<dbReference type="Proteomes" id="UP000677228">
    <property type="component" value="Unassembled WGS sequence"/>
</dbReference>
<protein>
    <submittedName>
        <fullName evidence="3">Uncharacterized protein</fullName>
    </submittedName>
</protein>
<evidence type="ECO:0000313" key="6">
    <source>
        <dbReference type="Proteomes" id="UP000663829"/>
    </source>
</evidence>